<dbReference type="Pfam" id="PF06749">
    <property type="entry name" value="DUF1218"/>
    <property type="match status" value="1"/>
</dbReference>
<feature type="transmembrane region" description="Helical" evidence="7">
    <location>
        <begin position="12"/>
        <end position="37"/>
    </location>
</feature>
<keyword evidence="5 7" id="KW-0472">Membrane</keyword>
<proteinExistence type="inferred from homology"/>
<feature type="transmembrane region" description="Helical" evidence="7">
    <location>
        <begin position="68"/>
        <end position="92"/>
    </location>
</feature>
<dbReference type="PANTHER" id="PTHR31769">
    <property type="entry name" value="OS07G0462200 PROTEIN-RELATED"/>
    <property type="match status" value="1"/>
</dbReference>
<evidence type="ECO:0000313" key="8">
    <source>
        <dbReference type="EMBL" id="CAH2038861.1"/>
    </source>
</evidence>
<organism evidence="8 9">
    <name type="scientific">Thlaspi arvense</name>
    <name type="common">Field penny-cress</name>
    <dbReference type="NCBI Taxonomy" id="13288"/>
    <lineage>
        <taxon>Eukaryota</taxon>
        <taxon>Viridiplantae</taxon>
        <taxon>Streptophyta</taxon>
        <taxon>Embryophyta</taxon>
        <taxon>Tracheophyta</taxon>
        <taxon>Spermatophyta</taxon>
        <taxon>Magnoliopsida</taxon>
        <taxon>eudicotyledons</taxon>
        <taxon>Gunneridae</taxon>
        <taxon>Pentapetalae</taxon>
        <taxon>rosids</taxon>
        <taxon>malvids</taxon>
        <taxon>Brassicales</taxon>
        <taxon>Brassicaceae</taxon>
        <taxon>Thlaspideae</taxon>
        <taxon>Thlaspi</taxon>
    </lineage>
</organism>
<dbReference type="InterPro" id="IPR052222">
    <property type="entry name" value="DESIGUAL"/>
</dbReference>
<dbReference type="Proteomes" id="UP000836841">
    <property type="component" value="Chromosome 1"/>
</dbReference>
<evidence type="ECO:0000256" key="5">
    <source>
        <dbReference type="ARBA" id="ARBA00023136"/>
    </source>
</evidence>
<comment type="subcellular location">
    <subcellularLocation>
        <location evidence="1">Endomembrane system</location>
        <topology evidence="1">Multi-pass membrane protein</topology>
    </subcellularLocation>
</comment>
<gene>
    <name evidence="8" type="ORF">TAV2_LOCUS4062</name>
</gene>
<evidence type="ECO:0000256" key="1">
    <source>
        <dbReference type="ARBA" id="ARBA00004127"/>
    </source>
</evidence>
<dbReference type="GO" id="GO:0012505">
    <property type="term" value="C:endomembrane system"/>
    <property type="evidence" value="ECO:0007669"/>
    <property type="project" value="UniProtKB-SubCell"/>
</dbReference>
<name>A0AAU9RJ38_THLAR</name>
<comment type="similarity">
    <text evidence="6">Belongs to the DESIGUAL family.</text>
</comment>
<keyword evidence="3" id="KW-0732">Signal</keyword>
<evidence type="ECO:0000256" key="3">
    <source>
        <dbReference type="ARBA" id="ARBA00022729"/>
    </source>
</evidence>
<dbReference type="InterPro" id="IPR009606">
    <property type="entry name" value="DEAL/Modifying_wall_lignin1/2"/>
</dbReference>
<evidence type="ECO:0000256" key="4">
    <source>
        <dbReference type="ARBA" id="ARBA00022989"/>
    </source>
</evidence>
<feature type="transmembrane region" description="Helical" evidence="7">
    <location>
        <begin position="104"/>
        <end position="125"/>
    </location>
</feature>
<evidence type="ECO:0000256" key="7">
    <source>
        <dbReference type="SAM" id="Phobius"/>
    </source>
</evidence>
<evidence type="ECO:0000256" key="6">
    <source>
        <dbReference type="ARBA" id="ARBA00029467"/>
    </source>
</evidence>
<protein>
    <submittedName>
        <fullName evidence="8">Uncharacterized protein</fullName>
    </submittedName>
</protein>
<reference evidence="8 9" key="1">
    <citation type="submission" date="2022-03" db="EMBL/GenBank/DDBJ databases">
        <authorList>
            <person name="Nunn A."/>
            <person name="Chopra R."/>
            <person name="Nunn A."/>
            <person name="Contreras Garrido A."/>
        </authorList>
    </citation>
    <scope>NUCLEOTIDE SEQUENCE [LARGE SCALE GENOMIC DNA]</scope>
</reference>
<keyword evidence="2 7" id="KW-0812">Transmembrane</keyword>
<dbReference type="EMBL" id="OU466857">
    <property type="protein sequence ID" value="CAH2038861.1"/>
    <property type="molecule type" value="Genomic_DNA"/>
</dbReference>
<dbReference type="AlphaFoldDB" id="A0AAU9RJ38"/>
<feature type="transmembrane region" description="Helical" evidence="7">
    <location>
        <begin position="145"/>
        <end position="165"/>
    </location>
</feature>
<keyword evidence="4 7" id="KW-1133">Transmembrane helix</keyword>
<evidence type="ECO:0000313" key="9">
    <source>
        <dbReference type="Proteomes" id="UP000836841"/>
    </source>
</evidence>
<sequence length="175" mass="18611">MVEGEKEKKKGSCFSIVIVLCIILVVGLDIVAGFVGLQAEAAQREGKHVRVWLLECKAPSQKAFQLGIAALACLVAAHIIANLIGCSISSIVRALSGVPKITGYFNLACLGLTSIVGIVAAGALTMGVWSNRESRSKCGFTNRHILSFGGKLCFLHAIVSFLFYLSHVITKKSCC</sequence>
<evidence type="ECO:0000256" key="2">
    <source>
        <dbReference type="ARBA" id="ARBA00022692"/>
    </source>
</evidence>
<accession>A0AAU9RJ38</accession>
<keyword evidence="9" id="KW-1185">Reference proteome</keyword>